<gene>
    <name evidence="2" type="ORF">CU097_014553</name>
</gene>
<sequence>MVHVNKKLKKDDSEQQLEDLLFGDNTEDLWSKTGQELEQEEDDEVDETEVNDEEDINEATFFFDSGPFTGNNDDE</sequence>
<dbReference type="OrthoDB" id="1935146at2759"/>
<feature type="non-terminal residue" evidence="2">
    <location>
        <position position="75"/>
    </location>
</feature>
<name>A0A367JZB7_RHIAZ</name>
<protein>
    <submittedName>
        <fullName evidence="2">Uncharacterized protein</fullName>
    </submittedName>
</protein>
<dbReference type="EMBL" id="PJQL01000486">
    <property type="protein sequence ID" value="RCH95247.1"/>
    <property type="molecule type" value="Genomic_DNA"/>
</dbReference>
<organism evidence="2 3">
    <name type="scientific">Rhizopus azygosporus</name>
    <name type="common">Rhizopus microsporus var. azygosporus</name>
    <dbReference type="NCBI Taxonomy" id="86630"/>
    <lineage>
        <taxon>Eukaryota</taxon>
        <taxon>Fungi</taxon>
        <taxon>Fungi incertae sedis</taxon>
        <taxon>Mucoromycota</taxon>
        <taxon>Mucoromycotina</taxon>
        <taxon>Mucoromycetes</taxon>
        <taxon>Mucorales</taxon>
        <taxon>Mucorineae</taxon>
        <taxon>Rhizopodaceae</taxon>
        <taxon>Rhizopus</taxon>
    </lineage>
</organism>
<keyword evidence="3" id="KW-1185">Reference proteome</keyword>
<accession>A0A367JZB7</accession>
<dbReference type="STRING" id="86630.A0A367JZB7"/>
<dbReference type="AlphaFoldDB" id="A0A367JZB7"/>
<reference evidence="2 3" key="1">
    <citation type="journal article" date="2018" name="G3 (Bethesda)">
        <title>Phylogenetic and Phylogenomic Definition of Rhizopus Species.</title>
        <authorList>
            <person name="Gryganskyi A.P."/>
            <person name="Golan J."/>
            <person name="Dolatabadi S."/>
            <person name="Mondo S."/>
            <person name="Robb S."/>
            <person name="Idnurm A."/>
            <person name="Muszewska A."/>
            <person name="Steczkiewicz K."/>
            <person name="Masonjones S."/>
            <person name="Liao H.L."/>
            <person name="Gajdeczka M.T."/>
            <person name="Anike F."/>
            <person name="Vuek A."/>
            <person name="Anishchenko I.M."/>
            <person name="Voigt K."/>
            <person name="de Hoog G.S."/>
            <person name="Smith M.E."/>
            <person name="Heitman J."/>
            <person name="Vilgalys R."/>
            <person name="Stajich J.E."/>
        </authorList>
    </citation>
    <scope>NUCLEOTIDE SEQUENCE [LARGE SCALE GENOMIC DNA]</scope>
    <source>
        <strain evidence="2 3">CBS 357.93</strain>
    </source>
</reference>
<evidence type="ECO:0000256" key="1">
    <source>
        <dbReference type="SAM" id="MobiDB-lite"/>
    </source>
</evidence>
<evidence type="ECO:0000313" key="2">
    <source>
        <dbReference type="EMBL" id="RCH95247.1"/>
    </source>
</evidence>
<comment type="caution">
    <text evidence="2">The sequence shown here is derived from an EMBL/GenBank/DDBJ whole genome shotgun (WGS) entry which is preliminary data.</text>
</comment>
<dbReference type="Proteomes" id="UP000252139">
    <property type="component" value="Unassembled WGS sequence"/>
</dbReference>
<feature type="region of interest" description="Disordered" evidence="1">
    <location>
        <begin position="34"/>
        <end position="54"/>
    </location>
</feature>
<feature type="compositionally biased region" description="Acidic residues" evidence="1">
    <location>
        <begin position="37"/>
        <end position="54"/>
    </location>
</feature>
<evidence type="ECO:0000313" key="3">
    <source>
        <dbReference type="Proteomes" id="UP000252139"/>
    </source>
</evidence>
<proteinExistence type="predicted"/>